<gene>
    <name evidence="2" type="ORF">BJ508DRAFT_411539</name>
</gene>
<keyword evidence="3" id="KW-1185">Reference proteome</keyword>
<evidence type="ECO:0000313" key="3">
    <source>
        <dbReference type="Proteomes" id="UP000275078"/>
    </source>
</evidence>
<feature type="compositionally biased region" description="Basic residues" evidence="1">
    <location>
        <begin position="370"/>
        <end position="390"/>
    </location>
</feature>
<proteinExistence type="predicted"/>
<protein>
    <submittedName>
        <fullName evidence="2">Uncharacterized protein</fullName>
    </submittedName>
</protein>
<dbReference type="AlphaFoldDB" id="A0A3N4IIE5"/>
<feature type="region of interest" description="Disordered" evidence="1">
    <location>
        <begin position="370"/>
        <end position="394"/>
    </location>
</feature>
<reference evidence="2 3" key="1">
    <citation type="journal article" date="2018" name="Nat. Ecol. Evol.">
        <title>Pezizomycetes genomes reveal the molecular basis of ectomycorrhizal truffle lifestyle.</title>
        <authorList>
            <person name="Murat C."/>
            <person name="Payen T."/>
            <person name="Noel B."/>
            <person name="Kuo A."/>
            <person name="Morin E."/>
            <person name="Chen J."/>
            <person name="Kohler A."/>
            <person name="Krizsan K."/>
            <person name="Balestrini R."/>
            <person name="Da Silva C."/>
            <person name="Montanini B."/>
            <person name="Hainaut M."/>
            <person name="Levati E."/>
            <person name="Barry K.W."/>
            <person name="Belfiori B."/>
            <person name="Cichocki N."/>
            <person name="Clum A."/>
            <person name="Dockter R.B."/>
            <person name="Fauchery L."/>
            <person name="Guy J."/>
            <person name="Iotti M."/>
            <person name="Le Tacon F."/>
            <person name="Lindquist E.A."/>
            <person name="Lipzen A."/>
            <person name="Malagnac F."/>
            <person name="Mello A."/>
            <person name="Molinier V."/>
            <person name="Miyauchi S."/>
            <person name="Poulain J."/>
            <person name="Riccioni C."/>
            <person name="Rubini A."/>
            <person name="Sitrit Y."/>
            <person name="Splivallo R."/>
            <person name="Traeger S."/>
            <person name="Wang M."/>
            <person name="Zifcakova L."/>
            <person name="Wipf D."/>
            <person name="Zambonelli A."/>
            <person name="Paolocci F."/>
            <person name="Nowrousian M."/>
            <person name="Ottonello S."/>
            <person name="Baldrian P."/>
            <person name="Spatafora J.W."/>
            <person name="Henrissat B."/>
            <person name="Nagy L.G."/>
            <person name="Aury J.M."/>
            <person name="Wincker P."/>
            <person name="Grigoriev I.V."/>
            <person name="Bonfante P."/>
            <person name="Martin F.M."/>
        </authorList>
    </citation>
    <scope>NUCLEOTIDE SEQUENCE [LARGE SCALE GENOMIC DNA]</scope>
    <source>
        <strain evidence="2 3">RN42</strain>
    </source>
</reference>
<evidence type="ECO:0000256" key="1">
    <source>
        <dbReference type="SAM" id="MobiDB-lite"/>
    </source>
</evidence>
<accession>A0A3N4IIE5</accession>
<dbReference type="EMBL" id="ML119651">
    <property type="protein sequence ID" value="RPA85912.1"/>
    <property type="molecule type" value="Genomic_DNA"/>
</dbReference>
<sequence>MSEQDAIIDAPSKGEDIETVPTGGTVGGSQLSAVQLLDEASGKEPSNDRGDSDASEEDDALALVQENDASDLSKKMDEEDPDRASGAFAEEADSEYDWDEDPDYRTLDIRTDERYLHDKETLYPYIIGKRVWPHPERLSQHFKDTIREFYISLPQDGELSAWEHFNYNYKFITSSEDATNLYSCLQILHDSDLFPDPLRAVIEEYLEVYIQQVYPYLQRMYEAHKERVLGDRNGTWFVAKWYIQPLLVLADYGYSEFYYDGFRGLPERWKAGLVRPQQFFILETVLRAVMRFITAWVKNDIPTPSQLQKHVDRRDYTVYQYSAILAFFSDSSRFRSERLELLLVRYLTEESENNAVDGSGGSGHVSFVLGKKRKSKARSTRGSRGSRAHRAAPVTQTEKKWYISSSTAFDMTRRYSILKPIPKTQTAP</sequence>
<organism evidence="2 3">
    <name type="scientific">Ascobolus immersus RN42</name>
    <dbReference type="NCBI Taxonomy" id="1160509"/>
    <lineage>
        <taxon>Eukaryota</taxon>
        <taxon>Fungi</taxon>
        <taxon>Dikarya</taxon>
        <taxon>Ascomycota</taxon>
        <taxon>Pezizomycotina</taxon>
        <taxon>Pezizomycetes</taxon>
        <taxon>Pezizales</taxon>
        <taxon>Ascobolaceae</taxon>
        <taxon>Ascobolus</taxon>
    </lineage>
</organism>
<evidence type="ECO:0000313" key="2">
    <source>
        <dbReference type="EMBL" id="RPA85912.1"/>
    </source>
</evidence>
<feature type="compositionally biased region" description="Acidic residues" evidence="1">
    <location>
        <begin position="90"/>
        <end position="99"/>
    </location>
</feature>
<name>A0A3N4IIE5_ASCIM</name>
<feature type="compositionally biased region" description="Basic and acidic residues" evidence="1">
    <location>
        <begin position="40"/>
        <end position="52"/>
    </location>
</feature>
<feature type="region of interest" description="Disordered" evidence="1">
    <location>
        <begin position="1"/>
        <end position="99"/>
    </location>
</feature>
<dbReference type="Proteomes" id="UP000275078">
    <property type="component" value="Unassembled WGS sequence"/>
</dbReference>